<sequence length="87" mass="8388">MRINANLLSTVALALSGASIVSAGPIAYGLCQTDCNTVAVACYAGAGFTFGTVAAADAPAAVLACNSALGTCSEKCASVTLLAPTTS</sequence>
<keyword evidence="1" id="KW-0732">Signal</keyword>
<feature type="signal peptide" evidence="1">
    <location>
        <begin position="1"/>
        <end position="23"/>
    </location>
</feature>
<accession>A0A8H4R373</accession>
<reference evidence="2 3" key="1">
    <citation type="submission" date="2019-12" db="EMBL/GenBank/DDBJ databases">
        <authorList>
            <person name="Floudas D."/>
            <person name="Bentzer J."/>
            <person name="Ahren D."/>
            <person name="Johansson T."/>
            <person name="Persson P."/>
            <person name="Tunlid A."/>
        </authorList>
    </citation>
    <scope>NUCLEOTIDE SEQUENCE [LARGE SCALE GENOMIC DNA]</scope>
    <source>
        <strain evidence="2 3">CBS 102.39</strain>
    </source>
</reference>
<keyword evidence="3" id="KW-1185">Reference proteome</keyword>
<organism evidence="2 3">
    <name type="scientific">Agrocybe pediades</name>
    <dbReference type="NCBI Taxonomy" id="84607"/>
    <lineage>
        <taxon>Eukaryota</taxon>
        <taxon>Fungi</taxon>
        <taxon>Dikarya</taxon>
        <taxon>Basidiomycota</taxon>
        <taxon>Agaricomycotina</taxon>
        <taxon>Agaricomycetes</taxon>
        <taxon>Agaricomycetidae</taxon>
        <taxon>Agaricales</taxon>
        <taxon>Agaricineae</taxon>
        <taxon>Strophariaceae</taxon>
        <taxon>Agrocybe</taxon>
    </lineage>
</organism>
<dbReference type="EMBL" id="JAACJL010000015">
    <property type="protein sequence ID" value="KAF4620962.1"/>
    <property type="molecule type" value="Genomic_DNA"/>
</dbReference>
<dbReference type="PANTHER" id="PTHR37475:SF1">
    <property type="entry name" value="ZYGOTE-SPECIFIC PROTEIN"/>
    <property type="match status" value="1"/>
</dbReference>
<gene>
    <name evidence="2" type="ORF">D9613_001254</name>
</gene>
<evidence type="ECO:0000256" key="1">
    <source>
        <dbReference type="SAM" id="SignalP"/>
    </source>
</evidence>
<name>A0A8H4R373_9AGAR</name>
<dbReference type="PANTHER" id="PTHR37475">
    <property type="entry name" value="ZYGOTE-SPECIFIC CLASS V COPY B GENE PROTEIN"/>
    <property type="match status" value="1"/>
</dbReference>
<dbReference type="AlphaFoldDB" id="A0A8H4R373"/>
<evidence type="ECO:0000313" key="2">
    <source>
        <dbReference type="EMBL" id="KAF4620962.1"/>
    </source>
</evidence>
<comment type="caution">
    <text evidence="2">The sequence shown here is derived from an EMBL/GenBank/DDBJ whole genome shotgun (WGS) entry which is preliminary data.</text>
</comment>
<dbReference type="Proteomes" id="UP000521872">
    <property type="component" value="Unassembled WGS sequence"/>
</dbReference>
<evidence type="ECO:0000313" key="3">
    <source>
        <dbReference type="Proteomes" id="UP000521872"/>
    </source>
</evidence>
<proteinExistence type="predicted"/>
<feature type="chain" id="PRO_5034323940" evidence="1">
    <location>
        <begin position="24"/>
        <end position="87"/>
    </location>
</feature>
<protein>
    <submittedName>
        <fullName evidence="2">Uncharacterized protein</fullName>
    </submittedName>
</protein>